<dbReference type="Gene3D" id="1.10.260.40">
    <property type="entry name" value="lambda repressor-like DNA-binding domains"/>
    <property type="match status" value="1"/>
</dbReference>
<protein>
    <submittedName>
        <fullName evidence="3">Helix-turn-helix transcriptional regulator</fullName>
    </submittedName>
</protein>
<dbReference type="GO" id="GO:0003677">
    <property type="term" value="F:DNA binding"/>
    <property type="evidence" value="ECO:0007669"/>
    <property type="project" value="UniProtKB-KW"/>
</dbReference>
<dbReference type="GO" id="GO:0003700">
    <property type="term" value="F:DNA-binding transcription factor activity"/>
    <property type="evidence" value="ECO:0007669"/>
    <property type="project" value="TreeGrafter"/>
</dbReference>
<keyword evidence="1" id="KW-0238">DNA-binding</keyword>
<evidence type="ECO:0000313" key="4">
    <source>
        <dbReference type="Proteomes" id="UP000323653"/>
    </source>
</evidence>
<dbReference type="InterPro" id="IPR010982">
    <property type="entry name" value="Lambda_DNA-bd_dom_sf"/>
</dbReference>
<dbReference type="PANTHER" id="PTHR46797:SF1">
    <property type="entry name" value="METHYLPHOSPHONATE SYNTHASE"/>
    <property type="match status" value="1"/>
</dbReference>
<evidence type="ECO:0000313" key="3">
    <source>
        <dbReference type="EMBL" id="QEK50933.1"/>
    </source>
</evidence>
<dbReference type="InterPro" id="IPR001387">
    <property type="entry name" value="Cro/C1-type_HTH"/>
</dbReference>
<proteinExistence type="predicted"/>
<dbReference type="SUPFAM" id="SSF47413">
    <property type="entry name" value="lambda repressor-like DNA-binding domains"/>
    <property type="match status" value="1"/>
</dbReference>
<sequence>MIQKDTTEIKRKFGEKIQQMRKKKNLTLRKVAQNCDLDDSNISKIENGKFDVRLSTIFELAKGLGVEAKELVDFNA</sequence>
<dbReference type="InterPro" id="IPR050807">
    <property type="entry name" value="TransReg_Diox_bact_type"/>
</dbReference>
<dbReference type="SMART" id="SM00530">
    <property type="entry name" value="HTH_XRE"/>
    <property type="match status" value="1"/>
</dbReference>
<name>A0A5C0VGD7_9SPHI</name>
<dbReference type="KEGG" id="pej:FYC62_04035"/>
<reference evidence="3 4" key="1">
    <citation type="submission" date="2019-08" db="EMBL/GenBank/DDBJ databases">
        <title>Pedobacter sp. nov., isolated from Han river, South Korea.</title>
        <authorList>
            <person name="Lee D.-H."/>
            <person name="Kim Y.-S."/>
            <person name="Hwang E.-M."/>
            <person name="Le Tran T.C."/>
            <person name="Cha C.-J."/>
        </authorList>
    </citation>
    <scope>NUCLEOTIDE SEQUENCE [LARGE SCALE GENOMIC DNA]</scope>
    <source>
        <strain evidence="3 4">CJ43</strain>
    </source>
</reference>
<feature type="domain" description="HTH cro/C1-type" evidence="2">
    <location>
        <begin position="17"/>
        <end position="71"/>
    </location>
</feature>
<dbReference type="PROSITE" id="PS50943">
    <property type="entry name" value="HTH_CROC1"/>
    <property type="match status" value="1"/>
</dbReference>
<dbReference type="Pfam" id="PF01381">
    <property type="entry name" value="HTH_3"/>
    <property type="match status" value="1"/>
</dbReference>
<accession>A0A5C0VGD7</accession>
<evidence type="ECO:0000256" key="1">
    <source>
        <dbReference type="ARBA" id="ARBA00023125"/>
    </source>
</evidence>
<dbReference type="PANTHER" id="PTHR46797">
    <property type="entry name" value="HTH-TYPE TRANSCRIPTIONAL REGULATOR"/>
    <property type="match status" value="1"/>
</dbReference>
<dbReference type="EMBL" id="CP043329">
    <property type="protein sequence ID" value="QEK50933.1"/>
    <property type="molecule type" value="Genomic_DNA"/>
</dbReference>
<keyword evidence="4" id="KW-1185">Reference proteome</keyword>
<evidence type="ECO:0000259" key="2">
    <source>
        <dbReference type="PROSITE" id="PS50943"/>
    </source>
</evidence>
<gene>
    <name evidence="3" type="ORF">FYC62_04035</name>
</gene>
<dbReference type="RefSeq" id="WP_149074017.1">
    <property type="nucleotide sequence ID" value="NZ_CP043329.1"/>
</dbReference>
<dbReference type="AlphaFoldDB" id="A0A5C0VGD7"/>
<dbReference type="GO" id="GO:0005829">
    <property type="term" value="C:cytosol"/>
    <property type="evidence" value="ECO:0007669"/>
    <property type="project" value="TreeGrafter"/>
</dbReference>
<dbReference type="CDD" id="cd00093">
    <property type="entry name" value="HTH_XRE"/>
    <property type="match status" value="1"/>
</dbReference>
<organism evidence="3 4">
    <name type="scientific">Pedobacter aquae</name>
    <dbReference type="NCBI Taxonomy" id="2605747"/>
    <lineage>
        <taxon>Bacteria</taxon>
        <taxon>Pseudomonadati</taxon>
        <taxon>Bacteroidota</taxon>
        <taxon>Sphingobacteriia</taxon>
        <taxon>Sphingobacteriales</taxon>
        <taxon>Sphingobacteriaceae</taxon>
        <taxon>Pedobacter</taxon>
    </lineage>
</organism>
<dbReference type="Proteomes" id="UP000323653">
    <property type="component" value="Chromosome"/>
</dbReference>